<dbReference type="EMBL" id="LN879430">
    <property type="protein sequence ID" value="CUH92972.1"/>
    <property type="molecule type" value="Genomic_DNA"/>
</dbReference>
<gene>
    <name evidence="1" type="ORF">SD1D_1426</name>
</gene>
<dbReference type="InterPro" id="IPR010035">
    <property type="entry name" value="Thi_S"/>
</dbReference>
<dbReference type="PANTHER" id="PTHR34472">
    <property type="entry name" value="SULFUR CARRIER PROTEIN THIS"/>
    <property type="match status" value="1"/>
</dbReference>
<proteinExistence type="predicted"/>
<dbReference type="Proteomes" id="UP000196053">
    <property type="component" value="Chromosome I"/>
</dbReference>
<evidence type="ECO:0000313" key="2">
    <source>
        <dbReference type="Proteomes" id="UP000196053"/>
    </source>
</evidence>
<dbReference type="PANTHER" id="PTHR34472:SF1">
    <property type="entry name" value="SULFUR CARRIER PROTEIN THIS"/>
    <property type="match status" value="1"/>
</dbReference>
<dbReference type="InterPro" id="IPR016155">
    <property type="entry name" value="Mopterin_synth/thiamin_S_b"/>
</dbReference>
<evidence type="ECO:0000313" key="1">
    <source>
        <dbReference type="EMBL" id="CUH92972.1"/>
    </source>
</evidence>
<accession>A0A0K8J690</accession>
<dbReference type="OrthoDB" id="9810692at2"/>
<sequence length="66" mass="7453">MKVRINGREEIIDEEMTILSLLNSKGINPSMVVVEYNYEIPDKEKWDSILINGGDNIEIIKFIGGG</sequence>
<dbReference type="KEGG" id="hsd:SD1D_1426"/>
<dbReference type="Pfam" id="PF02597">
    <property type="entry name" value="ThiS"/>
    <property type="match status" value="1"/>
</dbReference>
<dbReference type="InterPro" id="IPR003749">
    <property type="entry name" value="ThiS/MoaD-like"/>
</dbReference>
<dbReference type="Gene3D" id="3.10.20.30">
    <property type="match status" value="1"/>
</dbReference>
<dbReference type="InterPro" id="IPR012675">
    <property type="entry name" value="Beta-grasp_dom_sf"/>
</dbReference>
<dbReference type="AlphaFoldDB" id="A0A0K8J690"/>
<dbReference type="RefSeq" id="WP_058258287.1">
    <property type="nucleotide sequence ID" value="NZ_LN879430.1"/>
</dbReference>
<organism evidence="1 2">
    <name type="scientific">Herbinix luporum</name>
    <dbReference type="NCBI Taxonomy" id="1679721"/>
    <lineage>
        <taxon>Bacteria</taxon>
        <taxon>Bacillati</taxon>
        <taxon>Bacillota</taxon>
        <taxon>Clostridia</taxon>
        <taxon>Lachnospirales</taxon>
        <taxon>Lachnospiraceae</taxon>
        <taxon>Herbinix</taxon>
    </lineage>
</organism>
<protein>
    <recommendedName>
        <fullName evidence="3">Sulfur carrier protein ThiS</fullName>
    </recommendedName>
</protein>
<name>A0A0K8J690_9FIRM</name>
<dbReference type="SUPFAM" id="SSF54285">
    <property type="entry name" value="MoaD/ThiS"/>
    <property type="match status" value="1"/>
</dbReference>
<dbReference type="CDD" id="cd00565">
    <property type="entry name" value="Ubl_ThiS"/>
    <property type="match status" value="1"/>
</dbReference>
<keyword evidence="2" id="KW-1185">Reference proteome</keyword>
<reference evidence="2" key="1">
    <citation type="submission" date="2015-09" db="EMBL/GenBank/DDBJ databases">
        <authorList>
            <person name="Wibberg D."/>
        </authorList>
    </citation>
    <scope>NUCLEOTIDE SEQUENCE [LARGE SCALE GENOMIC DNA]</scope>
    <source>
        <strain evidence="2">SD1D</strain>
    </source>
</reference>
<dbReference type="NCBIfam" id="TIGR01683">
    <property type="entry name" value="thiS"/>
    <property type="match status" value="1"/>
</dbReference>
<evidence type="ECO:0008006" key="3">
    <source>
        <dbReference type="Google" id="ProtNLM"/>
    </source>
</evidence>